<name>A0A2T7PVJ8_POMCA</name>
<dbReference type="EMBL" id="PZQS01000001">
    <property type="protein sequence ID" value="PVD37456.1"/>
    <property type="molecule type" value="Genomic_DNA"/>
</dbReference>
<organism evidence="2 3">
    <name type="scientific">Pomacea canaliculata</name>
    <name type="common">Golden apple snail</name>
    <dbReference type="NCBI Taxonomy" id="400727"/>
    <lineage>
        <taxon>Eukaryota</taxon>
        <taxon>Metazoa</taxon>
        <taxon>Spiralia</taxon>
        <taxon>Lophotrochozoa</taxon>
        <taxon>Mollusca</taxon>
        <taxon>Gastropoda</taxon>
        <taxon>Caenogastropoda</taxon>
        <taxon>Architaenioglossa</taxon>
        <taxon>Ampullarioidea</taxon>
        <taxon>Ampullariidae</taxon>
        <taxon>Pomacea</taxon>
    </lineage>
</organism>
<sequence length="598" mass="65363">MTTSDCDVTFFLASDGREWGDYCQSVVGSFPEIAYTVLEVDKHDLDKLPDVTSACSRSPVWVLLATSQLLRCVRETWFSSLLTSPAAASTVVVVTIDDERNVRDVFSSPHVTSRWTVLDCGQREDELRKMMAALLNIIENSQRRQGKADVALQLYPENIREPGTSIAIVFSQEVTSEVKVVVGSSQACPVSRLNSCVLTFTAPVMPPGTYDVSVMVGSHTLHCALTYLPADQRAFDSCHFLRQCVAMTDPRPLDLFLAHAVRLCQQQSGGEQRVNCQQDNAAGLALDNDFKELAATISKERSGACSHRKWVSLSPAGEPEDTVNPGYVSLSSPVLDSTARGLHTRPQFGSVPDMSVLPALDPRWRPQGGYRSPAGVMTTSPPEVPRQRLYQPNRRTHSALSKTRSVEEDMYVSPLCGPLTTRLSSGKFAVATGIYVPASLSLCKLGSRAQPRGTFRKKFTIELLSFLLPVLAIASGIPASLKGQATPASAEGRETVGSAHVTTKAQELHLKTYHGSPRYVTVDSAKDRATVGSAKDRVTVGSAHVTSKSQDRRLKTYPVTVGSAKEHNRMSYADKFLQQAPIPPPRRRKKKMVETTKL</sequence>
<dbReference type="AlphaFoldDB" id="A0A2T7PVJ8"/>
<reference evidence="2 3" key="1">
    <citation type="submission" date="2018-04" db="EMBL/GenBank/DDBJ databases">
        <title>The genome of golden apple snail Pomacea canaliculata provides insight into stress tolerance and invasive adaptation.</title>
        <authorList>
            <person name="Liu C."/>
            <person name="Liu B."/>
            <person name="Ren Y."/>
            <person name="Zhang Y."/>
            <person name="Wang H."/>
            <person name="Li S."/>
            <person name="Jiang F."/>
            <person name="Yin L."/>
            <person name="Zhang G."/>
            <person name="Qian W."/>
            <person name="Fan W."/>
        </authorList>
    </citation>
    <scope>NUCLEOTIDE SEQUENCE [LARGE SCALE GENOMIC DNA]</scope>
    <source>
        <strain evidence="2">SZHN2017</strain>
        <tissue evidence="2">Muscle</tissue>
    </source>
</reference>
<comment type="caution">
    <text evidence="2">The sequence shown here is derived from an EMBL/GenBank/DDBJ whole genome shotgun (WGS) entry which is preliminary data.</text>
</comment>
<dbReference type="OrthoDB" id="6141795at2759"/>
<keyword evidence="3" id="KW-1185">Reference proteome</keyword>
<feature type="region of interest" description="Disordered" evidence="1">
    <location>
        <begin position="530"/>
        <end position="551"/>
    </location>
</feature>
<protein>
    <submittedName>
        <fullName evidence="2">Uncharacterized protein</fullName>
    </submittedName>
</protein>
<evidence type="ECO:0000313" key="2">
    <source>
        <dbReference type="EMBL" id="PVD37456.1"/>
    </source>
</evidence>
<proteinExistence type="predicted"/>
<accession>A0A2T7PVJ8</accession>
<dbReference type="Proteomes" id="UP000245119">
    <property type="component" value="Linkage Group LG1"/>
</dbReference>
<feature type="region of interest" description="Disordered" evidence="1">
    <location>
        <begin position="570"/>
        <end position="598"/>
    </location>
</feature>
<evidence type="ECO:0000256" key="1">
    <source>
        <dbReference type="SAM" id="MobiDB-lite"/>
    </source>
</evidence>
<evidence type="ECO:0000313" key="3">
    <source>
        <dbReference type="Proteomes" id="UP000245119"/>
    </source>
</evidence>
<gene>
    <name evidence="2" type="ORF">C0Q70_00046</name>
</gene>